<sequence>MSLTLGYPPTTSQLLANPRNQNIRLHSLRSRLTRARPHLASRTRPPVVPLPSSMFIVQDHFGRTTAFGSESTTLRKGFLESRRPFNLFLILSCHSLILRACDIYVQPLPRGLFVTSSRSLFYYLYLSYCRIRIRYHYFHLL</sequence>
<protein>
    <submittedName>
        <fullName evidence="1">Uncharacterized protein</fullName>
    </submittedName>
</protein>
<keyword evidence="2" id="KW-1185">Reference proteome</keyword>
<dbReference type="AlphaFoldDB" id="A0A6A5X534"/>
<gene>
    <name evidence="1" type="ORF">P154DRAFT_12478</name>
</gene>
<dbReference type="EMBL" id="ML977556">
    <property type="protein sequence ID" value="KAF2007951.1"/>
    <property type="molecule type" value="Genomic_DNA"/>
</dbReference>
<evidence type="ECO:0000313" key="1">
    <source>
        <dbReference type="EMBL" id="KAF2007951.1"/>
    </source>
</evidence>
<reference evidence="1" key="1">
    <citation type="journal article" date="2020" name="Stud. Mycol.">
        <title>101 Dothideomycetes genomes: a test case for predicting lifestyles and emergence of pathogens.</title>
        <authorList>
            <person name="Haridas S."/>
            <person name="Albert R."/>
            <person name="Binder M."/>
            <person name="Bloem J."/>
            <person name="Labutti K."/>
            <person name="Salamov A."/>
            <person name="Andreopoulos B."/>
            <person name="Baker S."/>
            <person name="Barry K."/>
            <person name="Bills G."/>
            <person name="Bluhm B."/>
            <person name="Cannon C."/>
            <person name="Castanera R."/>
            <person name="Culley D."/>
            <person name="Daum C."/>
            <person name="Ezra D."/>
            <person name="Gonzalez J."/>
            <person name="Henrissat B."/>
            <person name="Kuo A."/>
            <person name="Liang C."/>
            <person name="Lipzen A."/>
            <person name="Lutzoni F."/>
            <person name="Magnuson J."/>
            <person name="Mondo S."/>
            <person name="Nolan M."/>
            <person name="Ohm R."/>
            <person name="Pangilinan J."/>
            <person name="Park H.-J."/>
            <person name="Ramirez L."/>
            <person name="Alfaro M."/>
            <person name="Sun H."/>
            <person name="Tritt A."/>
            <person name="Yoshinaga Y."/>
            <person name="Zwiers L.-H."/>
            <person name="Turgeon B."/>
            <person name="Goodwin S."/>
            <person name="Spatafora J."/>
            <person name="Crous P."/>
            <person name="Grigoriev I."/>
        </authorList>
    </citation>
    <scope>NUCLEOTIDE SEQUENCE</scope>
    <source>
        <strain evidence="1">CBS 123094</strain>
    </source>
</reference>
<accession>A0A6A5X534</accession>
<organism evidence="1 2">
    <name type="scientific">Amniculicola lignicola CBS 123094</name>
    <dbReference type="NCBI Taxonomy" id="1392246"/>
    <lineage>
        <taxon>Eukaryota</taxon>
        <taxon>Fungi</taxon>
        <taxon>Dikarya</taxon>
        <taxon>Ascomycota</taxon>
        <taxon>Pezizomycotina</taxon>
        <taxon>Dothideomycetes</taxon>
        <taxon>Pleosporomycetidae</taxon>
        <taxon>Pleosporales</taxon>
        <taxon>Amniculicolaceae</taxon>
        <taxon>Amniculicola</taxon>
    </lineage>
</organism>
<evidence type="ECO:0000313" key="2">
    <source>
        <dbReference type="Proteomes" id="UP000799779"/>
    </source>
</evidence>
<dbReference type="Proteomes" id="UP000799779">
    <property type="component" value="Unassembled WGS sequence"/>
</dbReference>
<name>A0A6A5X534_9PLEO</name>
<proteinExistence type="predicted"/>